<sequence>MNEKLLSCGTFAKICGVEKHVLFHYDEINLFKPIYINDKGYRFYSYRQYDTFKVILALKKLGMSLKDIQVYLDKRTPELFLDLLEQQENKLIEYINEMQHIHELIKSYQTFTTDALNADYDEIKVEYLAETRLLLSANLENTTSKDFASFMNDYTTFIESNQIITGEFVGVMTKIENIINNNVTNYSYLFTTTNNSTQQTFVKKAGNYLCGYHHGSENKLYDSYLKMLNYASKHKITLGQYAFEEYIISDICERSKNHYLTRITIEIAS</sequence>
<evidence type="ECO:0000313" key="4">
    <source>
        <dbReference type="EMBL" id="SET71356.1"/>
    </source>
</evidence>
<dbReference type="Proteomes" id="UP000198558">
    <property type="component" value="Unassembled WGS sequence"/>
</dbReference>
<reference evidence="3 6" key="3">
    <citation type="journal article" date="2020" name="Microbiome">
        <title>Single-cell genomics of uncultured bacteria reveals dietary fiber responders in the mouse gut microbiota.</title>
        <authorList>
            <person name="Chijiiwa R."/>
            <person name="Hosokawa M."/>
            <person name="Kogawa M."/>
            <person name="Nishikawa Y."/>
            <person name="Ide K."/>
            <person name="Sakanashi C."/>
            <person name="Takahashi K."/>
            <person name="Takeyama H."/>
        </authorList>
    </citation>
    <scope>NUCLEOTIDE SEQUENCE [LARGE SCALE GENOMIC DNA]</scope>
    <source>
        <strain evidence="3">IMSAGC_017</strain>
    </source>
</reference>
<dbReference type="GO" id="GO:0003700">
    <property type="term" value="F:DNA-binding transcription factor activity"/>
    <property type="evidence" value="ECO:0007669"/>
    <property type="project" value="InterPro"/>
</dbReference>
<evidence type="ECO:0000313" key="6">
    <source>
        <dbReference type="Proteomes" id="UP000490821"/>
    </source>
</evidence>
<dbReference type="AlphaFoldDB" id="A0A1I0GJH8"/>
<dbReference type="EMBL" id="BLMI01000204">
    <property type="protein sequence ID" value="GFI41669.1"/>
    <property type="molecule type" value="Genomic_DNA"/>
</dbReference>
<accession>A0A1I0GJH8</accession>
<dbReference type="EMBL" id="FOIN01000031">
    <property type="protein sequence ID" value="SET71356.1"/>
    <property type="molecule type" value="Genomic_DNA"/>
</dbReference>
<evidence type="ECO:0000313" key="3">
    <source>
        <dbReference type="EMBL" id="GFI41669.1"/>
    </source>
</evidence>
<gene>
    <name evidence="3" type="primary">bmrR_2</name>
    <name evidence="3" type="ORF">IMSAGC017_01714</name>
    <name evidence="4" type="ORF">SAMN04489758_13131</name>
</gene>
<dbReference type="InterPro" id="IPR009061">
    <property type="entry name" value="DNA-bd_dom_put_sf"/>
</dbReference>
<proteinExistence type="predicted"/>
<evidence type="ECO:0000313" key="5">
    <source>
        <dbReference type="Proteomes" id="UP000198558"/>
    </source>
</evidence>
<organism evidence="4 5">
    <name type="scientific">Thomasclavelia cocleata</name>
    <dbReference type="NCBI Taxonomy" id="69824"/>
    <lineage>
        <taxon>Bacteria</taxon>
        <taxon>Bacillati</taxon>
        <taxon>Bacillota</taxon>
        <taxon>Erysipelotrichia</taxon>
        <taxon>Erysipelotrichales</taxon>
        <taxon>Coprobacillaceae</taxon>
        <taxon>Thomasclavelia</taxon>
    </lineage>
</organism>
<reference evidence="5" key="1">
    <citation type="submission" date="2016-10" db="EMBL/GenBank/DDBJ databases">
        <authorList>
            <person name="Varghese N."/>
            <person name="Submissions S."/>
        </authorList>
    </citation>
    <scope>NUCLEOTIDE SEQUENCE [LARGE SCALE GENOMIC DNA]</scope>
    <source>
        <strain evidence="5">DSM 1551</strain>
    </source>
</reference>
<name>A0A1I0GJH8_9FIRM</name>
<dbReference type="SUPFAM" id="SSF55136">
    <property type="entry name" value="Probable bacterial effector-binding domain"/>
    <property type="match status" value="1"/>
</dbReference>
<protein>
    <submittedName>
        <fullName evidence="4">DNA-binding transcriptional regulator, MerR family</fullName>
    </submittedName>
    <submittedName>
        <fullName evidence="3">Multidrug-efflux transporter 1 regulator</fullName>
    </submittedName>
</protein>
<dbReference type="GO" id="GO:0003677">
    <property type="term" value="F:DNA binding"/>
    <property type="evidence" value="ECO:0007669"/>
    <property type="project" value="UniProtKB-KW"/>
</dbReference>
<dbReference type="Gene3D" id="1.10.1660.10">
    <property type="match status" value="1"/>
</dbReference>
<dbReference type="Gene3D" id="3.20.80.10">
    <property type="entry name" value="Regulatory factor, effector binding domain"/>
    <property type="match status" value="1"/>
</dbReference>
<reference evidence="4" key="2">
    <citation type="submission" date="2016-10" db="EMBL/GenBank/DDBJ databases">
        <authorList>
            <person name="de Groot N.N."/>
        </authorList>
    </citation>
    <scope>NUCLEOTIDE SEQUENCE [LARGE SCALE GENOMIC DNA]</scope>
    <source>
        <strain evidence="4">DSM 1551</strain>
    </source>
</reference>
<dbReference type="PROSITE" id="PS50937">
    <property type="entry name" value="HTH_MERR_2"/>
    <property type="match status" value="1"/>
</dbReference>
<dbReference type="GeneID" id="78289063"/>
<keyword evidence="1 4" id="KW-0238">DNA-binding</keyword>
<dbReference type="SMART" id="SM00422">
    <property type="entry name" value="HTH_MERR"/>
    <property type="match status" value="1"/>
</dbReference>
<dbReference type="Proteomes" id="UP000490821">
    <property type="component" value="Unassembled WGS sequence"/>
</dbReference>
<dbReference type="InterPro" id="IPR000551">
    <property type="entry name" value="MerR-type_HTH_dom"/>
</dbReference>
<dbReference type="InterPro" id="IPR011256">
    <property type="entry name" value="Reg_factor_effector_dom_sf"/>
</dbReference>
<dbReference type="InterPro" id="IPR047057">
    <property type="entry name" value="MerR_fam"/>
</dbReference>
<dbReference type="SUPFAM" id="SSF46955">
    <property type="entry name" value="Putative DNA-binding domain"/>
    <property type="match status" value="1"/>
</dbReference>
<dbReference type="Pfam" id="PF13411">
    <property type="entry name" value="MerR_1"/>
    <property type="match status" value="1"/>
</dbReference>
<dbReference type="RefSeq" id="WP_092355428.1">
    <property type="nucleotide sequence ID" value="NZ_BLMI01000204.1"/>
</dbReference>
<dbReference type="PANTHER" id="PTHR30204:SF85">
    <property type="entry name" value="MULTIDRUG-EFFLUX TRANSPORTER 2 REGULATOR"/>
    <property type="match status" value="1"/>
</dbReference>
<dbReference type="OrthoDB" id="9773308at2"/>
<evidence type="ECO:0000256" key="1">
    <source>
        <dbReference type="ARBA" id="ARBA00023125"/>
    </source>
</evidence>
<feature type="domain" description="HTH merR-type" evidence="2">
    <location>
        <begin position="5"/>
        <end position="74"/>
    </location>
</feature>
<evidence type="ECO:0000259" key="2">
    <source>
        <dbReference type="PROSITE" id="PS50937"/>
    </source>
</evidence>
<dbReference type="PANTHER" id="PTHR30204">
    <property type="entry name" value="REDOX-CYCLING DRUG-SENSING TRANSCRIPTIONAL ACTIVATOR SOXR"/>
    <property type="match status" value="1"/>
</dbReference>
<keyword evidence="5" id="KW-1185">Reference proteome</keyword>